<gene>
    <name evidence="3" type="primary">cobB</name>
    <name evidence="6" type="ORF">ENQ77_09360</name>
    <name evidence="7" type="ORF">ENU66_01825</name>
</gene>
<dbReference type="InterPro" id="IPR050134">
    <property type="entry name" value="NAD-dep_sirtuin_deacylases"/>
</dbReference>
<dbReference type="PANTHER" id="PTHR11085:SF4">
    <property type="entry name" value="NAD-DEPENDENT PROTEIN DEACYLASE"/>
    <property type="match status" value="1"/>
</dbReference>
<feature type="binding site" evidence="3 4">
    <location>
        <position position="150"/>
    </location>
    <ligand>
        <name>Zn(2+)</name>
        <dbReference type="ChEBI" id="CHEBI:29105"/>
    </ligand>
</feature>
<dbReference type="EMBL" id="DTDJ01000016">
    <property type="protein sequence ID" value="HGL17066.1"/>
    <property type="molecule type" value="Genomic_DNA"/>
</dbReference>
<evidence type="ECO:0000256" key="3">
    <source>
        <dbReference type="HAMAP-Rule" id="MF_01121"/>
    </source>
</evidence>
<name>A0A7C2P2Y3_UNCW3</name>
<keyword evidence="3 4" id="KW-0862">Zinc</keyword>
<comment type="domain">
    <text evidence="3">2 residues (Tyr-67 and Arg-70) present in a large hydrophobic pocket are probably involved in substrate specificity. They are important for desuccinylation activity, but dispensable for deacetylation activity.</text>
</comment>
<dbReference type="NCBIfam" id="NF001753">
    <property type="entry name" value="PRK00481.1-3"/>
    <property type="match status" value="1"/>
</dbReference>
<comment type="caution">
    <text evidence="6">The sequence shown here is derived from an EMBL/GenBank/DDBJ whole genome shotgun (WGS) entry which is preliminary data.</text>
</comment>
<dbReference type="InterPro" id="IPR029035">
    <property type="entry name" value="DHS-like_NAD/FAD-binding_dom"/>
</dbReference>
<comment type="catalytic activity">
    <reaction evidence="3">
        <text>N(6)-succinyl-L-lysyl-[protein] + NAD(+) + H2O = 2''-O-succinyl-ADP-D-ribose + nicotinamide + L-lysyl-[protein]</text>
        <dbReference type="Rhea" id="RHEA:47668"/>
        <dbReference type="Rhea" id="RHEA-COMP:9752"/>
        <dbReference type="Rhea" id="RHEA-COMP:11877"/>
        <dbReference type="ChEBI" id="CHEBI:15377"/>
        <dbReference type="ChEBI" id="CHEBI:17154"/>
        <dbReference type="ChEBI" id="CHEBI:29969"/>
        <dbReference type="ChEBI" id="CHEBI:57540"/>
        <dbReference type="ChEBI" id="CHEBI:87830"/>
        <dbReference type="ChEBI" id="CHEBI:87832"/>
    </reaction>
</comment>
<comment type="subcellular location">
    <subcellularLocation>
        <location evidence="3">Cytoplasm</location>
    </subcellularLocation>
</comment>
<feature type="active site" description="Proton acceptor" evidence="3 4">
    <location>
        <position position="119"/>
    </location>
</feature>
<dbReference type="EMBL" id="DSOL01000266">
    <property type="protein sequence ID" value="HEN28831.1"/>
    <property type="molecule type" value="Genomic_DNA"/>
</dbReference>
<feature type="binding site" evidence="3">
    <location>
        <begin position="101"/>
        <end position="104"/>
    </location>
    <ligand>
        <name>NAD(+)</name>
        <dbReference type="ChEBI" id="CHEBI:57540"/>
    </ligand>
</feature>
<evidence type="ECO:0000313" key="6">
    <source>
        <dbReference type="EMBL" id="HEN28831.1"/>
    </source>
</evidence>
<dbReference type="SUPFAM" id="SSF52467">
    <property type="entry name" value="DHS-like NAD/FAD-binding domain"/>
    <property type="match status" value="1"/>
</dbReference>
<dbReference type="EC" id="2.3.1.286" evidence="3"/>
<dbReference type="InterPro" id="IPR003000">
    <property type="entry name" value="Sirtuin"/>
</dbReference>
<dbReference type="InterPro" id="IPR027546">
    <property type="entry name" value="Sirtuin_class_III"/>
</dbReference>
<feature type="domain" description="Deacetylase sirtuin-type" evidence="5">
    <location>
        <begin position="1"/>
        <end position="247"/>
    </location>
</feature>
<dbReference type="GO" id="GO:0036055">
    <property type="term" value="F:protein-succinyllysine desuccinylase activity"/>
    <property type="evidence" value="ECO:0007669"/>
    <property type="project" value="UniProtKB-UniRule"/>
</dbReference>
<sequence>MPQEIAKLKQFLLKARCVMVLTGAGISKDSGIPTFRGKDGWYKNHPPEELATPMAFNKNPVLVWEWYNYRRKIILSASPNEAHYKIAELEKYFPCFLLVTQNVDSLHRKAGSTKIVELHGNIFRTRCTNCSIEFYEDYRIFKDDELPPKCPHCGGILRPSVVWYGESLNRDDMEQAFSFANKADLILVVGTSGIVYPAAMLPYIVKSHGGIVVEINPDTTPISEIADLKIKDSAKSAFSKLNFDLKS</sequence>
<feature type="binding site" evidence="3">
    <location>
        <position position="67"/>
    </location>
    <ligand>
        <name>substrate</name>
    </ligand>
</feature>
<comment type="caution">
    <text evidence="3">Lacks conserved residue(s) required for the propagation of feature annotation.</text>
</comment>
<dbReference type="AlphaFoldDB" id="A0A7C2P2Y3"/>
<evidence type="ECO:0000256" key="2">
    <source>
        <dbReference type="ARBA" id="ARBA00023027"/>
    </source>
</evidence>
<dbReference type="InterPro" id="IPR026591">
    <property type="entry name" value="Sirtuin_cat_small_dom_sf"/>
</dbReference>
<dbReference type="HAMAP" id="MF_01121">
    <property type="entry name" value="Sirtuin_ClassIII"/>
    <property type="match status" value="1"/>
</dbReference>
<dbReference type="GO" id="GO:0036054">
    <property type="term" value="F:protein-malonyllysine demalonylase activity"/>
    <property type="evidence" value="ECO:0007669"/>
    <property type="project" value="InterPro"/>
</dbReference>
<comment type="catalytic activity">
    <reaction evidence="3">
        <text>N(6)-acetyl-L-lysyl-[protein] + NAD(+) + H2O = 2''-O-acetyl-ADP-D-ribose + nicotinamide + L-lysyl-[protein]</text>
        <dbReference type="Rhea" id="RHEA:43636"/>
        <dbReference type="Rhea" id="RHEA-COMP:9752"/>
        <dbReference type="Rhea" id="RHEA-COMP:10731"/>
        <dbReference type="ChEBI" id="CHEBI:15377"/>
        <dbReference type="ChEBI" id="CHEBI:17154"/>
        <dbReference type="ChEBI" id="CHEBI:29969"/>
        <dbReference type="ChEBI" id="CHEBI:57540"/>
        <dbReference type="ChEBI" id="CHEBI:61930"/>
        <dbReference type="ChEBI" id="CHEBI:83767"/>
        <dbReference type="EC" id="2.3.1.286"/>
    </reaction>
</comment>
<dbReference type="Pfam" id="PF02146">
    <property type="entry name" value="SIR2"/>
    <property type="match status" value="1"/>
</dbReference>
<comment type="function">
    <text evidence="3">NAD-dependent lysine deacetylase and desuccinylase that specifically removes acetyl and succinyl groups on target proteins. Modulates the activities of several proteins which are inactive in their acylated form.</text>
</comment>
<feature type="binding site" evidence="3">
    <location>
        <position position="70"/>
    </location>
    <ligand>
        <name>substrate</name>
    </ligand>
</feature>
<dbReference type="Gene3D" id="3.30.1600.10">
    <property type="entry name" value="SIR2/SIRT2 'Small Domain"/>
    <property type="match status" value="1"/>
</dbReference>
<dbReference type="PROSITE" id="PS50305">
    <property type="entry name" value="SIRTUIN"/>
    <property type="match status" value="1"/>
</dbReference>
<dbReference type="Gene3D" id="3.40.50.1220">
    <property type="entry name" value="TPP-binding domain"/>
    <property type="match status" value="1"/>
</dbReference>
<protein>
    <recommendedName>
        <fullName evidence="3">NAD-dependent protein deacylase</fullName>
        <ecNumber evidence="3">2.3.1.286</ecNumber>
    </recommendedName>
    <alternativeName>
        <fullName evidence="3">Regulatory protein SIR2 homolog</fullName>
    </alternativeName>
</protein>
<evidence type="ECO:0000256" key="1">
    <source>
        <dbReference type="ARBA" id="ARBA00022679"/>
    </source>
</evidence>
<keyword evidence="1" id="KW-0808">Transferase</keyword>
<dbReference type="CDD" id="cd01412">
    <property type="entry name" value="SIRT5_Af1_CobB"/>
    <property type="match status" value="1"/>
</dbReference>
<dbReference type="GO" id="GO:0005737">
    <property type="term" value="C:cytoplasm"/>
    <property type="evidence" value="ECO:0007669"/>
    <property type="project" value="UniProtKB-SubCell"/>
</dbReference>
<feature type="binding site" evidence="3 4">
    <location>
        <position position="127"/>
    </location>
    <ligand>
        <name>Zn(2+)</name>
        <dbReference type="ChEBI" id="CHEBI:29105"/>
    </ligand>
</feature>
<evidence type="ECO:0000256" key="4">
    <source>
        <dbReference type="PROSITE-ProRule" id="PRU00236"/>
    </source>
</evidence>
<dbReference type="GO" id="GO:0017136">
    <property type="term" value="F:histone deacetylase activity, NAD-dependent"/>
    <property type="evidence" value="ECO:0007669"/>
    <property type="project" value="TreeGrafter"/>
</dbReference>
<comment type="similarity">
    <text evidence="3">Belongs to the sirtuin family. Class III subfamily.</text>
</comment>
<evidence type="ECO:0000259" key="5">
    <source>
        <dbReference type="PROSITE" id="PS50305"/>
    </source>
</evidence>
<dbReference type="GO" id="GO:0070403">
    <property type="term" value="F:NAD+ binding"/>
    <property type="evidence" value="ECO:0007669"/>
    <property type="project" value="UniProtKB-UniRule"/>
</dbReference>
<dbReference type="InterPro" id="IPR026590">
    <property type="entry name" value="Ssirtuin_cat_dom"/>
</dbReference>
<feature type="binding site" evidence="3">
    <location>
        <begin position="190"/>
        <end position="192"/>
    </location>
    <ligand>
        <name>NAD(+)</name>
        <dbReference type="ChEBI" id="CHEBI:57540"/>
    </ligand>
</feature>
<reference evidence="6" key="1">
    <citation type="journal article" date="2020" name="mSystems">
        <title>Genome- and Community-Level Interaction Insights into Carbon Utilization and Element Cycling Functions of Hydrothermarchaeota in Hydrothermal Sediment.</title>
        <authorList>
            <person name="Zhou Z."/>
            <person name="Liu Y."/>
            <person name="Xu W."/>
            <person name="Pan J."/>
            <person name="Luo Z.H."/>
            <person name="Li M."/>
        </authorList>
    </citation>
    <scope>NUCLEOTIDE SEQUENCE [LARGE SCALE GENOMIC DNA]</scope>
    <source>
        <strain evidence="6">SpSt-34</strain>
        <strain evidence="7">SpSt-69</strain>
    </source>
</reference>
<evidence type="ECO:0000313" key="7">
    <source>
        <dbReference type="EMBL" id="HGL17066.1"/>
    </source>
</evidence>
<proteinExistence type="inferred from homology"/>
<feature type="binding site" evidence="3 4">
    <location>
        <position position="130"/>
    </location>
    <ligand>
        <name>Zn(2+)</name>
        <dbReference type="ChEBI" id="CHEBI:29105"/>
    </ligand>
</feature>
<keyword evidence="2 3" id="KW-0520">NAD</keyword>
<feature type="binding site" evidence="3">
    <location>
        <begin position="216"/>
        <end position="218"/>
    </location>
    <ligand>
        <name>NAD(+)</name>
        <dbReference type="ChEBI" id="CHEBI:57540"/>
    </ligand>
</feature>
<dbReference type="PANTHER" id="PTHR11085">
    <property type="entry name" value="NAD-DEPENDENT PROTEIN DEACYLASE SIRTUIN-5, MITOCHONDRIAL-RELATED"/>
    <property type="match status" value="1"/>
</dbReference>
<keyword evidence="3" id="KW-0963">Cytoplasm</keyword>
<accession>A0A7C2P2Y3</accession>
<feature type="binding site" evidence="3 4">
    <location>
        <position position="153"/>
    </location>
    <ligand>
        <name>Zn(2+)</name>
        <dbReference type="ChEBI" id="CHEBI:29105"/>
    </ligand>
</feature>
<dbReference type="GO" id="GO:0008270">
    <property type="term" value="F:zinc ion binding"/>
    <property type="evidence" value="ECO:0007669"/>
    <property type="project" value="UniProtKB-UniRule"/>
</dbReference>
<feature type="binding site" evidence="3">
    <location>
        <position position="234"/>
    </location>
    <ligand>
        <name>NAD(+)</name>
        <dbReference type="ChEBI" id="CHEBI:57540"/>
    </ligand>
</feature>
<organism evidence="6">
    <name type="scientific">candidate division WOR-3 bacterium</name>
    <dbReference type="NCBI Taxonomy" id="2052148"/>
    <lineage>
        <taxon>Bacteria</taxon>
        <taxon>Bacteria division WOR-3</taxon>
    </lineage>
</organism>
<comment type="cofactor">
    <cofactor evidence="3">
        <name>Zn(2+)</name>
        <dbReference type="ChEBI" id="CHEBI:29105"/>
    </cofactor>
    <text evidence="3">Binds 1 zinc ion per subunit.</text>
</comment>
<keyword evidence="3 4" id="KW-0479">Metal-binding</keyword>